<keyword evidence="2" id="KW-0472">Membrane</keyword>
<feature type="compositionally biased region" description="Basic and acidic residues" evidence="1">
    <location>
        <begin position="25"/>
        <end position="35"/>
    </location>
</feature>
<dbReference type="RefSeq" id="WP_347918371.1">
    <property type="nucleotide sequence ID" value="NZ_JBDXMX010000001.1"/>
</dbReference>
<feature type="region of interest" description="Disordered" evidence="1">
    <location>
        <begin position="1"/>
        <end position="44"/>
    </location>
</feature>
<dbReference type="Pfam" id="PF14017">
    <property type="entry name" value="DUF4233"/>
    <property type="match status" value="1"/>
</dbReference>
<dbReference type="InterPro" id="IPR025327">
    <property type="entry name" value="DUF4233"/>
</dbReference>
<evidence type="ECO:0000313" key="4">
    <source>
        <dbReference type="Proteomes" id="UP001484097"/>
    </source>
</evidence>
<evidence type="ECO:0000313" key="3">
    <source>
        <dbReference type="EMBL" id="MEO9246365.1"/>
    </source>
</evidence>
<feature type="transmembrane region" description="Helical" evidence="2">
    <location>
        <begin position="82"/>
        <end position="104"/>
    </location>
</feature>
<evidence type="ECO:0000256" key="2">
    <source>
        <dbReference type="SAM" id="Phobius"/>
    </source>
</evidence>
<dbReference type="EMBL" id="JBDXMX010000001">
    <property type="protein sequence ID" value="MEO9246365.1"/>
    <property type="molecule type" value="Genomic_DNA"/>
</dbReference>
<keyword evidence="2" id="KW-0812">Transmembrane</keyword>
<reference evidence="3 4" key="1">
    <citation type="submission" date="2024-05" db="EMBL/GenBank/DDBJ databases">
        <authorList>
            <person name="Yi C."/>
        </authorList>
    </citation>
    <scope>NUCLEOTIDE SEQUENCE [LARGE SCALE GENOMIC DNA]</scope>
    <source>
        <strain evidence="3 4">XS13</strain>
    </source>
</reference>
<name>A0ABV0IE54_9MICC</name>
<comment type="caution">
    <text evidence="3">The sequence shown here is derived from an EMBL/GenBank/DDBJ whole genome shotgun (WGS) entry which is preliminary data.</text>
</comment>
<dbReference type="Proteomes" id="UP001484097">
    <property type="component" value="Unassembled WGS sequence"/>
</dbReference>
<feature type="transmembrane region" description="Helical" evidence="2">
    <location>
        <begin position="54"/>
        <end position="76"/>
    </location>
</feature>
<evidence type="ECO:0000256" key="1">
    <source>
        <dbReference type="SAM" id="MobiDB-lite"/>
    </source>
</evidence>
<sequence>MSADETNGPDVVGRNPSDRGSSGQEDWRPARESKAQRAWTPGQPKKARSIRATFTSSVLVMEAFVLVFFGLAMFGVNRGTPMAPWALGISLALAAVAVLDCALVRKPVGLWIGWVIQILLVASAFIEYTMAIVGVGFGLAWWYAVTKGAQIDRENVQRAEAEARWREEHPDAV</sequence>
<gene>
    <name evidence="3" type="ORF">ABDK96_01550</name>
</gene>
<feature type="transmembrane region" description="Helical" evidence="2">
    <location>
        <begin position="111"/>
        <end position="144"/>
    </location>
</feature>
<organism evidence="3 4">
    <name type="scientific">Citricoccus nitrophenolicus</name>
    <dbReference type="NCBI Taxonomy" id="863575"/>
    <lineage>
        <taxon>Bacteria</taxon>
        <taxon>Bacillati</taxon>
        <taxon>Actinomycetota</taxon>
        <taxon>Actinomycetes</taxon>
        <taxon>Micrococcales</taxon>
        <taxon>Micrococcaceae</taxon>
        <taxon>Citricoccus</taxon>
    </lineage>
</organism>
<proteinExistence type="predicted"/>
<accession>A0ABV0IE54</accession>
<protein>
    <submittedName>
        <fullName evidence="3">DUF4233 domain-containing protein</fullName>
    </submittedName>
</protein>
<keyword evidence="2" id="KW-1133">Transmembrane helix</keyword>
<keyword evidence="4" id="KW-1185">Reference proteome</keyword>